<dbReference type="PANTHER" id="PTHR30055">
    <property type="entry name" value="HTH-TYPE TRANSCRIPTIONAL REGULATOR RUTR"/>
    <property type="match status" value="1"/>
</dbReference>
<evidence type="ECO:0000313" key="5">
    <source>
        <dbReference type="EMBL" id="QBK04393.1"/>
    </source>
</evidence>
<dbReference type="InterPro" id="IPR001647">
    <property type="entry name" value="HTH_TetR"/>
</dbReference>
<feature type="domain" description="HTH tetR-type" evidence="4">
    <location>
        <begin position="7"/>
        <end position="67"/>
    </location>
</feature>
<dbReference type="InterPro" id="IPR025722">
    <property type="entry name" value="TetR"/>
</dbReference>
<name>A0A4P6UHK3_9BURK</name>
<organism evidence="5 6">
    <name type="scientific">Hylemonella gracilis</name>
    <dbReference type="NCBI Taxonomy" id="80880"/>
    <lineage>
        <taxon>Bacteria</taxon>
        <taxon>Pseudomonadati</taxon>
        <taxon>Pseudomonadota</taxon>
        <taxon>Betaproteobacteria</taxon>
        <taxon>Burkholderiales</taxon>
        <taxon>Comamonadaceae</taxon>
        <taxon>Hylemonella</taxon>
    </lineage>
</organism>
<dbReference type="OrthoDB" id="8770705at2"/>
<evidence type="ECO:0000256" key="1">
    <source>
        <dbReference type="ARBA" id="ARBA00023125"/>
    </source>
</evidence>
<dbReference type="GO" id="GO:0000976">
    <property type="term" value="F:transcription cis-regulatory region binding"/>
    <property type="evidence" value="ECO:0007669"/>
    <property type="project" value="TreeGrafter"/>
</dbReference>
<feature type="DNA-binding region" description="H-T-H motif" evidence="2">
    <location>
        <begin position="30"/>
        <end position="49"/>
    </location>
</feature>
<dbReference type="EMBL" id="CP031395">
    <property type="protein sequence ID" value="QBK04393.1"/>
    <property type="molecule type" value="Genomic_DNA"/>
</dbReference>
<dbReference type="GO" id="GO:0003700">
    <property type="term" value="F:DNA-binding transcription factor activity"/>
    <property type="evidence" value="ECO:0007669"/>
    <property type="project" value="TreeGrafter"/>
</dbReference>
<dbReference type="Proteomes" id="UP000292939">
    <property type="component" value="Chromosome"/>
</dbReference>
<accession>A0A4P6UHK3</accession>
<reference evidence="5 6" key="1">
    <citation type="submission" date="2018-07" db="EMBL/GenBank/DDBJ databases">
        <title>Exploring interactions and the metabolic potential of the ultra-small soil bacteria Hylemonella gracilis.</title>
        <authorList>
            <person name="Tyc O."/>
            <person name="Kulkarni P."/>
            <person name="Gawehns F."/>
            <person name="Hundscheid M."/>
            <person name="Zweers H."/>
            <person name="Garbeva P."/>
        </authorList>
    </citation>
    <scope>NUCLEOTIDE SEQUENCE [LARGE SCALE GENOMIC DNA]</scope>
    <source>
        <strain evidence="5 6">NS1</strain>
    </source>
</reference>
<keyword evidence="1 2" id="KW-0238">DNA-binding</keyword>
<dbReference type="Pfam" id="PF00440">
    <property type="entry name" value="TetR_N"/>
    <property type="match status" value="1"/>
</dbReference>
<gene>
    <name evidence="5" type="ORF">DW355_05975</name>
</gene>
<proteinExistence type="predicted"/>
<dbReference type="PRINTS" id="PR00455">
    <property type="entry name" value="HTHTETR"/>
</dbReference>
<dbReference type="PANTHER" id="PTHR30055:SF223">
    <property type="entry name" value="HTH-TYPE TRANSCRIPTIONAL REGULATOR UIDR"/>
    <property type="match status" value="1"/>
</dbReference>
<dbReference type="RefSeq" id="WP_131278443.1">
    <property type="nucleotide sequence ID" value="NZ_CP031395.1"/>
</dbReference>
<evidence type="ECO:0000259" key="4">
    <source>
        <dbReference type="PROSITE" id="PS50977"/>
    </source>
</evidence>
<dbReference type="InterPro" id="IPR050109">
    <property type="entry name" value="HTH-type_TetR-like_transc_reg"/>
</dbReference>
<protein>
    <submittedName>
        <fullName evidence="5">TetR/AcrR family transcriptional regulator</fullName>
    </submittedName>
</protein>
<dbReference type="SUPFAM" id="SSF46689">
    <property type="entry name" value="Homeodomain-like"/>
    <property type="match status" value="1"/>
</dbReference>
<evidence type="ECO:0000313" key="6">
    <source>
        <dbReference type="Proteomes" id="UP000292939"/>
    </source>
</evidence>
<dbReference type="PROSITE" id="PS50977">
    <property type="entry name" value="HTH_TETR_2"/>
    <property type="match status" value="1"/>
</dbReference>
<dbReference type="AlphaFoldDB" id="A0A4P6UHK3"/>
<evidence type="ECO:0000256" key="3">
    <source>
        <dbReference type="SAM" id="MobiDB-lite"/>
    </source>
</evidence>
<dbReference type="KEGG" id="hgr:DW355_05975"/>
<dbReference type="InterPro" id="IPR009057">
    <property type="entry name" value="Homeodomain-like_sf"/>
</dbReference>
<sequence>MTRKAPRRTAERILETALTLFNRYGEPQVSIGQIAAEMGISAGNLHYHQPSKDGLVSTLFDHHLDALAPLLIAASQARDVEDAWFFTHSLAERIWEYRFLYRDLSLLLQRNRHLEQGMRRLLLAQAAALRQLLDSLLAQGALEPGRWVEGPDAARDFAAQLDQLATTQSVLLSHGLSHDYALDPRQALEPEQLQNAVLRAAAQSLALLLPYLVATQQTLLRHLLRAYQPEAAPTREPQSLNMEHRHERSEKTV</sequence>
<feature type="compositionally biased region" description="Basic and acidic residues" evidence="3">
    <location>
        <begin position="242"/>
        <end position="253"/>
    </location>
</feature>
<feature type="region of interest" description="Disordered" evidence="3">
    <location>
        <begin position="231"/>
        <end position="253"/>
    </location>
</feature>
<dbReference type="Pfam" id="PF13972">
    <property type="entry name" value="TetR"/>
    <property type="match status" value="1"/>
</dbReference>
<evidence type="ECO:0000256" key="2">
    <source>
        <dbReference type="PROSITE-ProRule" id="PRU00335"/>
    </source>
</evidence>
<dbReference type="Gene3D" id="1.10.357.10">
    <property type="entry name" value="Tetracycline Repressor, domain 2"/>
    <property type="match status" value="1"/>
</dbReference>